<organism evidence="1 2">
    <name type="scientific">Ruegeria alba</name>
    <dbReference type="NCBI Taxonomy" id="2916756"/>
    <lineage>
        <taxon>Bacteria</taxon>
        <taxon>Pseudomonadati</taxon>
        <taxon>Pseudomonadota</taxon>
        <taxon>Alphaproteobacteria</taxon>
        <taxon>Rhodobacterales</taxon>
        <taxon>Roseobacteraceae</taxon>
        <taxon>Ruegeria</taxon>
    </lineage>
</organism>
<dbReference type="SUPFAM" id="SSF55298">
    <property type="entry name" value="YjgF-like"/>
    <property type="match status" value="1"/>
</dbReference>
<evidence type="ECO:0000313" key="1">
    <source>
        <dbReference type="EMBL" id="MCG6557792.1"/>
    </source>
</evidence>
<dbReference type="PANTHER" id="PTHR47328">
    <property type="match status" value="1"/>
</dbReference>
<proteinExistence type="predicted"/>
<dbReference type="InterPro" id="IPR035709">
    <property type="entry name" value="YoaB-like"/>
</dbReference>
<reference evidence="1" key="1">
    <citation type="submission" date="2022-02" db="EMBL/GenBank/DDBJ databases">
        <title>The genome sequence of Ruegeria sp. 1NDH52C.</title>
        <authorList>
            <person name="Du J."/>
        </authorList>
    </citation>
    <scope>NUCLEOTIDE SEQUENCE</scope>
    <source>
        <strain evidence="1">1NDH52C</strain>
    </source>
</reference>
<dbReference type="InterPro" id="IPR006175">
    <property type="entry name" value="YjgF/YER057c/UK114"/>
</dbReference>
<dbReference type="InterPro" id="IPR035959">
    <property type="entry name" value="RutC-like_sf"/>
</dbReference>
<dbReference type="PANTHER" id="PTHR47328:SF1">
    <property type="entry name" value="RUTC FAMILY PROTEIN YOAB"/>
    <property type="match status" value="1"/>
</dbReference>
<dbReference type="Pfam" id="PF01042">
    <property type="entry name" value="Ribonuc_L-PSP"/>
    <property type="match status" value="1"/>
</dbReference>
<evidence type="ECO:0000313" key="2">
    <source>
        <dbReference type="Proteomes" id="UP001165279"/>
    </source>
</evidence>
<dbReference type="RefSeq" id="WP_238904441.1">
    <property type="nucleotide sequence ID" value="NZ_JAKOEM010000003.1"/>
</dbReference>
<comment type="caution">
    <text evidence="1">The sequence shown here is derived from an EMBL/GenBank/DDBJ whole genome shotgun (WGS) entry which is preliminary data.</text>
</comment>
<sequence>MKAVRHKIGPRMSQAVRAGDMVYFAGQIPDDRTTDIMGQTAETLGKIDALLAEMGGTKSDLVSVQIWLSDMTDFAGMNIVWESWVDSENPPARATAGVALASPDVRVEIIAIAHIQAGAETAGTDGPTMSASSDTR</sequence>
<name>A0ABS9NVP0_9RHOB</name>
<dbReference type="CDD" id="cd06150">
    <property type="entry name" value="YjgF_YER057c_UK114_like_2"/>
    <property type="match status" value="1"/>
</dbReference>
<accession>A0ABS9NVP0</accession>
<dbReference type="EMBL" id="JAKOEM010000003">
    <property type="protein sequence ID" value="MCG6557792.1"/>
    <property type="molecule type" value="Genomic_DNA"/>
</dbReference>
<gene>
    <name evidence="1" type="ORF">MB818_06255</name>
</gene>
<dbReference type="Proteomes" id="UP001165279">
    <property type="component" value="Unassembled WGS sequence"/>
</dbReference>
<dbReference type="Gene3D" id="3.30.1330.40">
    <property type="entry name" value="RutC-like"/>
    <property type="match status" value="1"/>
</dbReference>
<protein>
    <submittedName>
        <fullName evidence="1">RidA family protein</fullName>
    </submittedName>
</protein>
<keyword evidence="2" id="KW-1185">Reference proteome</keyword>